<organism evidence="1">
    <name type="scientific">Arundo donax</name>
    <name type="common">Giant reed</name>
    <name type="synonym">Donax arundinaceus</name>
    <dbReference type="NCBI Taxonomy" id="35708"/>
    <lineage>
        <taxon>Eukaryota</taxon>
        <taxon>Viridiplantae</taxon>
        <taxon>Streptophyta</taxon>
        <taxon>Embryophyta</taxon>
        <taxon>Tracheophyta</taxon>
        <taxon>Spermatophyta</taxon>
        <taxon>Magnoliopsida</taxon>
        <taxon>Liliopsida</taxon>
        <taxon>Poales</taxon>
        <taxon>Poaceae</taxon>
        <taxon>PACMAD clade</taxon>
        <taxon>Arundinoideae</taxon>
        <taxon>Arundineae</taxon>
        <taxon>Arundo</taxon>
    </lineage>
</organism>
<accession>A0A0A9GI55</accession>
<dbReference type="AlphaFoldDB" id="A0A0A9GI55"/>
<dbReference type="EMBL" id="GBRH01173759">
    <property type="protein sequence ID" value="JAE24137.1"/>
    <property type="molecule type" value="Transcribed_RNA"/>
</dbReference>
<proteinExistence type="predicted"/>
<evidence type="ECO:0000313" key="1">
    <source>
        <dbReference type="EMBL" id="JAE24137.1"/>
    </source>
</evidence>
<protein>
    <submittedName>
        <fullName evidence="1">Uncharacterized protein</fullName>
    </submittedName>
</protein>
<reference evidence="1" key="2">
    <citation type="journal article" date="2015" name="Data Brief">
        <title>Shoot transcriptome of the giant reed, Arundo donax.</title>
        <authorList>
            <person name="Barrero R.A."/>
            <person name="Guerrero F.D."/>
            <person name="Moolhuijzen P."/>
            <person name="Goolsby J.A."/>
            <person name="Tidwell J."/>
            <person name="Bellgard S.E."/>
            <person name="Bellgard M.I."/>
        </authorList>
    </citation>
    <scope>NUCLEOTIDE SEQUENCE</scope>
    <source>
        <tissue evidence="1">Shoot tissue taken approximately 20 cm above the soil surface</tissue>
    </source>
</reference>
<sequence>MFQCDIFFSQISCSILEQRIKSSVSERQFPASYTLTWK</sequence>
<name>A0A0A9GI55_ARUDO</name>
<reference evidence="1" key="1">
    <citation type="submission" date="2014-09" db="EMBL/GenBank/DDBJ databases">
        <authorList>
            <person name="Magalhaes I.L.F."/>
            <person name="Oliveira U."/>
            <person name="Santos F.R."/>
            <person name="Vidigal T.H.D.A."/>
            <person name="Brescovit A.D."/>
            <person name="Santos A.J."/>
        </authorList>
    </citation>
    <scope>NUCLEOTIDE SEQUENCE</scope>
    <source>
        <tissue evidence="1">Shoot tissue taken approximately 20 cm above the soil surface</tissue>
    </source>
</reference>